<dbReference type="Proteomes" id="UP000826656">
    <property type="component" value="Unassembled WGS sequence"/>
</dbReference>
<proteinExistence type="predicted"/>
<keyword evidence="2" id="KW-1185">Reference proteome</keyword>
<protein>
    <submittedName>
        <fullName evidence="1">Uncharacterized protein</fullName>
    </submittedName>
</protein>
<sequence>MEDAVVKMDRTAVVPAKSKLTIDLANRISFGVETNKSSVAEQRGFFHHLFRDFLCTDDDRVSGRPKLPSTVGGSNSFIKPVSNRYNPDLDVFEKWNPVQCESNELHHHFFFNPDLDRYQGKLFDETMYDEPGSNRYNPELDVFEKWNPVQCESNELHNHYFFNPDLDRYQGKLFDETMYDELKNEFPDKNTGWTVVEEVKGRNENMKYLTEKQMWKIQRVEAMEAYRRRCRRETARFRRPKFGKDKLYYRT</sequence>
<evidence type="ECO:0000313" key="2">
    <source>
        <dbReference type="Proteomes" id="UP000826656"/>
    </source>
</evidence>
<accession>A0ABQ7UPJ1</accession>
<evidence type="ECO:0000313" key="1">
    <source>
        <dbReference type="EMBL" id="KAH0753752.1"/>
    </source>
</evidence>
<reference evidence="1 2" key="1">
    <citation type="journal article" date="2021" name="bioRxiv">
        <title>Chromosome-scale and haplotype-resolved genome assembly of a tetraploid potato cultivar.</title>
        <authorList>
            <person name="Sun H."/>
            <person name="Jiao W.-B."/>
            <person name="Krause K."/>
            <person name="Campoy J.A."/>
            <person name="Goel M."/>
            <person name="Folz-Donahue K."/>
            <person name="Kukat C."/>
            <person name="Huettel B."/>
            <person name="Schneeberger K."/>
        </authorList>
    </citation>
    <scope>NUCLEOTIDE SEQUENCE [LARGE SCALE GENOMIC DNA]</scope>
    <source>
        <strain evidence="1">SolTubOtavaFocal</strain>
        <tissue evidence="1">Leaves</tissue>
    </source>
</reference>
<name>A0ABQ7UPJ1_SOLTU</name>
<organism evidence="1 2">
    <name type="scientific">Solanum tuberosum</name>
    <name type="common">Potato</name>
    <dbReference type="NCBI Taxonomy" id="4113"/>
    <lineage>
        <taxon>Eukaryota</taxon>
        <taxon>Viridiplantae</taxon>
        <taxon>Streptophyta</taxon>
        <taxon>Embryophyta</taxon>
        <taxon>Tracheophyta</taxon>
        <taxon>Spermatophyta</taxon>
        <taxon>Magnoliopsida</taxon>
        <taxon>eudicotyledons</taxon>
        <taxon>Gunneridae</taxon>
        <taxon>Pentapetalae</taxon>
        <taxon>asterids</taxon>
        <taxon>lamiids</taxon>
        <taxon>Solanales</taxon>
        <taxon>Solanaceae</taxon>
        <taxon>Solanoideae</taxon>
        <taxon>Solaneae</taxon>
        <taxon>Solanum</taxon>
    </lineage>
</organism>
<gene>
    <name evidence="1" type="ORF">KY290_024022</name>
</gene>
<comment type="caution">
    <text evidence="1">The sequence shown here is derived from an EMBL/GenBank/DDBJ whole genome shotgun (WGS) entry which is preliminary data.</text>
</comment>
<dbReference type="EMBL" id="JAIVGD010000018">
    <property type="protein sequence ID" value="KAH0753752.1"/>
    <property type="molecule type" value="Genomic_DNA"/>
</dbReference>